<keyword evidence="5" id="KW-0441">Lipid A biosynthesis</keyword>
<dbReference type="InterPro" id="IPR000620">
    <property type="entry name" value="EamA_dom"/>
</dbReference>
<keyword evidence="4" id="KW-0997">Cell inner membrane</keyword>
<feature type="transmembrane region" description="Helical" evidence="11">
    <location>
        <begin position="122"/>
        <end position="138"/>
    </location>
</feature>
<keyword evidence="6 11" id="KW-0812">Transmembrane</keyword>
<evidence type="ECO:0000256" key="5">
    <source>
        <dbReference type="ARBA" id="ARBA00022556"/>
    </source>
</evidence>
<organism evidence="13 14">
    <name type="scientific">Hydrogenovibrio crunogenus</name>
    <dbReference type="NCBI Taxonomy" id="39765"/>
    <lineage>
        <taxon>Bacteria</taxon>
        <taxon>Pseudomonadati</taxon>
        <taxon>Pseudomonadota</taxon>
        <taxon>Gammaproteobacteria</taxon>
        <taxon>Thiotrichales</taxon>
        <taxon>Piscirickettsiaceae</taxon>
        <taxon>Hydrogenovibrio</taxon>
    </lineage>
</organism>
<dbReference type="GO" id="GO:0022857">
    <property type="term" value="F:transmembrane transporter activity"/>
    <property type="evidence" value="ECO:0007669"/>
    <property type="project" value="InterPro"/>
</dbReference>
<feature type="transmembrane region" description="Helical" evidence="11">
    <location>
        <begin position="273"/>
        <end position="289"/>
    </location>
</feature>
<keyword evidence="9" id="KW-0443">Lipid metabolism</keyword>
<dbReference type="OrthoDB" id="9783707at2"/>
<keyword evidence="8 11" id="KW-1133">Transmembrane helix</keyword>
<keyword evidence="3" id="KW-0444">Lipid biosynthesis</keyword>
<accession>A0A4P7P1Z3</accession>
<dbReference type="InterPro" id="IPR037185">
    <property type="entry name" value="EmrE-like"/>
</dbReference>
<evidence type="ECO:0000313" key="13">
    <source>
        <dbReference type="EMBL" id="QBZ84173.1"/>
    </source>
</evidence>
<dbReference type="Gene3D" id="1.10.3730.20">
    <property type="match status" value="2"/>
</dbReference>
<evidence type="ECO:0000256" key="8">
    <source>
        <dbReference type="ARBA" id="ARBA00022989"/>
    </source>
</evidence>
<sequence>MLENLSDFHQAWLFIGLSVVMHVSWNLMARHVDKETDFLWWGLLGHLVLLGGFGLYHLAQVNWSWTLTGLIAITAVANSLYFLSLRQAYGLAPVAFVYPIARSSPILVAIWAWWLFDEKLSGLAWMGITISIVGLWILGNTVKHNPNPKVLKWTLAAAFFTSIYSLSDKAIALEVNHFSGLLGVVTIGYFSAWVTLSLYRKRHCKSIIPNKRPHLGVWLTGSLFIGSAYALVILAMQTLPIAYVVSMTNLGILLAVVLSILFFNDREHLKQKLMATIIIMIGLLMLGIYR</sequence>
<dbReference type="EMBL" id="CP032096">
    <property type="protein sequence ID" value="QBZ84173.1"/>
    <property type="molecule type" value="Genomic_DNA"/>
</dbReference>
<feature type="transmembrane region" description="Helical" evidence="11">
    <location>
        <begin position="65"/>
        <end position="83"/>
    </location>
</feature>
<feature type="transmembrane region" description="Helical" evidence="11">
    <location>
        <begin position="95"/>
        <end position="116"/>
    </location>
</feature>
<dbReference type="SUPFAM" id="SSF103481">
    <property type="entry name" value="Multidrug resistance efflux transporter EmrE"/>
    <property type="match status" value="2"/>
</dbReference>
<evidence type="ECO:0000256" key="4">
    <source>
        <dbReference type="ARBA" id="ARBA00022519"/>
    </source>
</evidence>
<evidence type="ECO:0000259" key="12">
    <source>
        <dbReference type="Pfam" id="PF00892"/>
    </source>
</evidence>
<protein>
    <submittedName>
        <fullName evidence="13">4-amino-4-deoxy-L-arabinose-phosphoundecaprenol flippase subunit ArnE</fullName>
    </submittedName>
</protein>
<dbReference type="InterPro" id="IPR017725">
    <property type="entry name" value="Phosphonate_util-assoc_TM_put"/>
</dbReference>
<proteinExistence type="predicted"/>
<dbReference type="GO" id="GO:0009245">
    <property type="term" value="P:lipid A biosynthetic process"/>
    <property type="evidence" value="ECO:0007669"/>
    <property type="project" value="UniProtKB-KW"/>
</dbReference>
<evidence type="ECO:0000256" key="6">
    <source>
        <dbReference type="ARBA" id="ARBA00022692"/>
    </source>
</evidence>
<feature type="transmembrane region" description="Helical" evidence="11">
    <location>
        <begin position="38"/>
        <end position="59"/>
    </location>
</feature>
<feature type="domain" description="EamA" evidence="12">
    <location>
        <begin position="15"/>
        <end position="138"/>
    </location>
</feature>
<evidence type="ECO:0000256" key="10">
    <source>
        <dbReference type="ARBA" id="ARBA00023136"/>
    </source>
</evidence>
<dbReference type="PANTHER" id="PTHR30561">
    <property type="entry name" value="SMR FAMILY PROTON-DEPENDENT DRUG EFFLUX TRANSPORTER SUGE"/>
    <property type="match status" value="1"/>
</dbReference>
<keyword evidence="7" id="KW-0448">Lipopolysaccharide biosynthesis</keyword>
<feature type="transmembrane region" description="Helical" evidence="11">
    <location>
        <begin position="150"/>
        <end position="166"/>
    </location>
</feature>
<dbReference type="AlphaFoldDB" id="A0A4P7P1Z3"/>
<dbReference type="PANTHER" id="PTHR30561:SF9">
    <property type="entry name" value="4-AMINO-4-DEOXY-L-ARABINOSE-PHOSPHOUNDECAPRENOL FLIPPASE SUBUNIT ARNF-RELATED"/>
    <property type="match status" value="1"/>
</dbReference>
<feature type="transmembrane region" description="Helical" evidence="11">
    <location>
        <begin position="12"/>
        <end position="29"/>
    </location>
</feature>
<dbReference type="GO" id="GO:0005886">
    <property type="term" value="C:plasma membrane"/>
    <property type="evidence" value="ECO:0007669"/>
    <property type="project" value="UniProtKB-SubCell"/>
</dbReference>
<dbReference type="Pfam" id="PF00892">
    <property type="entry name" value="EamA"/>
    <property type="match status" value="1"/>
</dbReference>
<feature type="transmembrane region" description="Helical" evidence="11">
    <location>
        <begin position="241"/>
        <end position="261"/>
    </location>
</feature>
<gene>
    <name evidence="13" type="primary">arnE</name>
    <name evidence="13" type="ORF">GHNINEIG_02248</name>
</gene>
<evidence type="ECO:0000256" key="2">
    <source>
        <dbReference type="ARBA" id="ARBA00022475"/>
    </source>
</evidence>
<feature type="transmembrane region" description="Helical" evidence="11">
    <location>
        <begin position="215"/>
        <end position="235"/>
    </location>
</feature>
<keyword evidence="10 11" id="KW-0472">Membrane</keyword>
<reference evidence="13 14" key="1">
    <citation type="submission" date="2018-08" db="EMBL/GenBank/DDBJ databases">
        <title>Horizontal acquisition of hydrogen conversion ability and other habitat adaptations in Hydrogenovibrio crunogenus strains.</title>
        <authorList>
            <person name="Gonnella G."/>
            <person name="Adam N."/>
            <person name="Perner M."/>
        </authorList>
    </citation>
    <scope>NUCLEOTIDE SEQUENCE [LARGE SCALE GENOMIC DNA]</scope>
    <source>
        <strain evidence="13 14">SP-41</strain>
    </source>
</reference>
<dbReference type="InterPro" id="IPR000390">
    <property type="entry name" value="Small_drug/metabolite_transptr"/>
</dbReference>
<evidence type="ECO:0000256" key="3">
    <source>
        <dbReference type="ARBA" id="ARBA00022516"/>
    </source>
</evidence>
<evidence type="ECO:0000256" key="1">
    <source>
        <dbReference type="ARBA" id="ARBA00004651"/>
    </source>
</evidence>
<evidence type="ECO:0000313" key="14">
    <source>
        <dbReference type="Proteomes" id="UP000296201"/>
    </source>
</evidence>
<name>A0A4P7P1Z3_9GAMM</name>
<evidence type="ECO:0000256" key="9">
    <source>
        <dbReference type="ARBA" id="ARBA00023098"/>
    </source>
</evidence>
<keyword evidence="2" id="KW-1003">Cell membrane</keyword>
<dbReference type="RefSeq" id="WP_135796709.1">
    <property type="nucleotide sequence ID" value="NZ_CP032096.1"/>
</dbReference>
<feature type="transmembrane region" description="Helical" evidence="11">
    <location>
        <begin position="178"/>
        <end position="199"/>
    </location>
</feature>
<keyword evidence="14" id="KW-1185">Reference proteome</keyword>
<dbReference type="Proteomes" id="UP000296201">
    <property type="component" value="Chromosome"/>
</dbReference>
<dbReference type="NCBIfam" id="TIGR03340">
    <property type="entry name" value="phn_DUF6"/>
    <property type="match status" value="1"/>
</dbReference>
<comment type="subcellular location">
    <subcellularLocation>
        <location evidence="1">Cell membrane</location>
        <topology evidence="1">Multi-pass membrane protein</topology>
    </subcellularLocation>
</comment>
<evidence type="ECO:0000256" key="7">
    <source>
        <dbReference type="ARBA" id="ARBA00022985"/>
    </source>
</evidence>
<evidence type="ECO:0000256" key="11">
    <source>
        <dbReference type="SAM" id="Phobius"/>
    </source>
</evidence>
<dbReference type="GO" id="GO:0009103">
    <property type="term" value="P:lipopolysaccharide biosynthetic process"/>
    <property type="evidence" value="ECO:0007669"/>
    <property type="project" value="UniProtKB-KW"/>
</dbReference>